<gene>
    <name evidence="1" type="ORF">NCTC10924_00776</name>
</gene>
<name>A0A4V0H295_STRPO</name>
<organism evidence="1 2">
    <name type="scientific">Streptococcus porcinus</name>
    <dbReference type="NCBI Taxonomy" id="1340"/>
    <lineage>
        <taxon>Bacteria</taxon>
        <taxon>Bacillati</taxon>
        <taxon>Bacillota</taxon>
        <taxon>Bacilli</taxon>
        <taxon>Lactobacillales</taxon>
        <taxon>Streptococcaceae</taxon>
        <taxon>Streptococcus</taxon>
    </lineage>
</organism>
<reference evidence="1 2" key="1">
    <citation type="submission" date="2019-05" db="EMBL/GenBank/DDBJ databases">
        <authorList>
            <consortium name="Pathogen Informatics"/>
        </authorList>
    </citation>
    <scope>NUCLEOTIDE SEQUENCE [LARGE SCALE GENOMIC DNA]</scope>
    <source>
        <strain evidence="1 2">NCTC10924</strain>
    </source>
</reference>
<proteinExistence type="predicted"/>
<dbReference type="Proteomes" id="UP000306241">
    <property type="component" value="Chromosome"/>
</dbReference>
<accession>A0A4V0H295</accession>
<dbReference type="Gene3D" id="3.40.50.2000">
    <property type="entry name" value="Glycogen Phosphorylase B"/>
    <property type="match status" value="2"/>
</dbReference>
<dbReference type="RefSeq" id="WP_093958791.1">
    <property type="nucleotide sequence ID" value="NZ_FZQN01000001.1"/>
</dbReference>
<dbReference type="EMBL" id="LR594052">
    <property type="protein sequence ID" value="VTT43221.1"/>
    <property type="molecule type" value="Genomic_DNA"/>
</dbReference>
<dbReference type="AlphaFoldDB" id="A0A4V0H295"/>
<evidence type="ECO:0000313" key="1">
    <source>
        <dbReference type="EMBL" id="VTT43221.1"/>
    </source>
</evidence>
<protein>
    <submittedName>
        <fullName evidence="1">Capsular polysaccharide biosynthesis protein Cps4G</fullName>
    </submittedName>
</protein>
<evidence type="ECO:0000313" key="2">
    <source>
        <dbReference type="Proteomes" id="UP000306241"/>
    </source>
</evidence>
<dbReference type="SUPFAM" id="SSF53756">
    <property type="entry name" value="UDP-Glycosyltransferase/glycogen phosphorylase"/>
    <property type="match status" value="1"/>
</dbReference>
<dbReference type="OrthoDB" id="2052976at2"/>
<sequence>MKKQKKICIVTMGNIYLVPYLQTYINKINSPTTIIYWDRDNLDEKDDNNVYYRFQYKLDSKKDKILGYIKYRKFVKNILLKNDFDIVILAQTLSALLLNDVLIKHYKKKYIVDVRDYSYENNKLIYNIEKKLLKNSAMNVVSSEGFLNFLPTEAEYEVAHNIRKWPETELENISNREKQREKLNIAFIGYISYQEQHKKLLLALKNDKRFNVNFIGSKSLDLLAFCKENNINNVTLIDTFKTEKTLDFYKNVDLVNNLYGNHTPVLDYALSNKLYYAATLNIPILVCEETFMEDITHKYHFGITVDLDNSQNLGDYLFESYQNIDWDKLDSGTSDFIRHVESQQSQFEEKLFKLLN</sequence>